<evidence type="ECO:0000256" key="1">
    <source>
        <dbReference type="SAM" id="MobiDB-lite"/>
    </source>
</evidence>
<dbReference type="Gene3D" id="2.130.10.10">
    <property type="entry name" value="YVTN repeat-like/Quinoprotein amine dehydrogenase"/>
    <property type="match status" value="1"/>
</dbReference>
<evidence type="ECO:0000259" key="3">
    <source>
        <dbReference type="Pfam" id="PF01345"/>
    </source>
</evidence>
<dbReference type="InterPro" id="IPR047589">
    <property type="entry name" value="DUF11_rpt"/>
</dbReference>
<feature type="domain" description="DUF11" evidence="3">
    <location>
        <begin position="56"/>
        <end position="170"/>
    </location>
</feature>
<feature type="domain" description="DUF11" evidence="3">
    <location>
        <begin position="185"/>
        <end position="296"/>
    </location>
</feature>
<sequence length="861" mass="88474">MIQAAQRFLRAMKRGAAAALLMAGGLACVGQASAATAVTDLAVYKDVDLSNSHDPRISKFYVGDTVTYRLQVVNNGPTAVSGAKLTDVAEPGLVGLTWTCSVVRGPAACPAASGTGLPNFTIPSLGSGSELRITYTAKVTAVDGQLTNTAEIQPPTGVTDSNPANNKDSVYICTFDTSLPSETTLLITKTSNGPWTAGQSGATYTLNVKNNSNFATSGTVTVKDLMPTGILPASTSFSPASGWQCNTAGQLVTCTSSTPIEGTRSVDLVIPLTVGASAAATVTNRASVGGGGDPDPIPDPSTCAPGDQCATTTTTVTGTTPPTTPPACTQLYALRNTGPGTLNGLSIVRLDENTNTFGTRVTDIPKDGYYDVYSATLALSPDGRRFFVADDNYRLRVYDTTTGSWFQGAALVGAQSRIVRMAVMPDGTGYAMDSSTNFWRFQTTSPYGTTSLGKITSVSSGAPAFQQSGDFLASSDGKLYMISSVSGAARVDLWLITPESRSAEYLGSFSDPSSGKQYNGFAATPNGLFAASNDGDLVKIDPANVNVTRIGANNQGSTDLASCYYPVLAPKIIATKTVKKVAGAAGPNVQPGDTLEYTIVVRNGGTMPAGGATFRDILPIGTTYVAGSARVNGFTTTILNGSAVNLSGAAYPFAQPVGICSQDTAACTTQVLKVDTTPGTLDREAVVTFRVTVNNPFTNDPSQVSNQAVITYVGGGETPTDDPTTPTPGDPTVTPVKLPAKLTAVKTVQNITRNGPVGNTSAGNPGDVLEYCIKTTNVGGLGATNIRFGDNVPANTSFLAGAYGAGQDIRITLNGGSVVYYTAAQDTDGGALVNGRVTVDGGSLVLGGGQTFTVCFRATIG</sequence>
<dbReference type="RefSeq" id="WP_386844629.1">
    <property type="nucleotide sequence ID" value="NZ_JBHUMK010000034.1"/>
</dbReference>
<feature type="signal peptide" evidence="2">
    <location>
        <begin position="1"/>
        <end position="34"/>
    </location>
</feature>
<dbReference type="Gene3D" id="2.60.40.10">
    <property type="entry name" value="Immunoglobulins"/>
    <property type="match status" value="1"/>
</dbReference>
<organism evidence="4 5">
    <name type="scientific">Deinococcus taklimakanensis</name>
    <dbReference type="NCBI Taxonomy" id="536443"/>
    <lineage>
        <taxon>Bacteria</taxon>
        <taxon>Thermotogati</taxon>
        <taxon>Deinococcota</taxon>
        <taxon>Deinococci</taxon>
        <taxon>Deinococcales</taxon>
        <taxon>Deinococcaceae</taxon>
        <taxon>Deinococcus</taxon>
    </lineage>
</organism>
<feature type="region of interest" description="Disordered" evidence="1">
    <location>
        <begin position="715"/>
        <end position="735"/>
    </location>
</feature>
<comment type="caution">
    <text evidence="4">The sequence shown here is derived from an EMBL/GenBank/DDBJ whole genome shotgun (WGS) entry which is preliminary data.</text>
</comment>
<dbReference type="Pfam" id="PF01345">
    <property type="entry name" value="DUF11"/>
    <property type="match status" value="2"/>
</dbReference>
<dbReference type="Gene3D" id="2.60.40.740">
    <property type="match status" value="1"/>
</dbReference>
<name>A0ABW5P4I0_9DEIO</name>
<protein>
    <recommendedName>
        <fullName evidence="3">DUF11 domain-containing protein</fullName>
    </recommendedName>
</protein>
<dbReference type="InterPro" id="IPR051172">
    <property type="entry name" value="Chlamydia_OmcB"/>
</dbReference>
<dbReference type="PANTHER" id="PTHR34819:SF3">
    <property type="entry name" value="CELL SURFACE PROTEIN"/>
    <property type="match status" value="1"/>
</dbReference>
<dbReference type="PROSITE" id="PS51257">
    <property type="entry name" value="PROKAR_LIPOPROTEIN"/>
    <property type="match status" value="1"/>
</dbReference>
<dbReference type="EMBL" id="JBHUMK010000034">
    <property type="protein sequence ID" value="MFD2609334.1"/>
    <property type="molecule type" value="Genomic_DNA"/>
</dbReference>
<evidence type="ECO:0000313" key="4">
    <source>
        <dbReference type="EMBL" id="MFD2609334.1"/>
    </source>
</evidence>
<evidence type="ECO:0000313" key="5">
    <source>
        <dbReference type="Proteomes" id="UP001597475"/>
    </source>
</evidence>
<dbReference type="PANTHER" id="PTHR34819">
    <property type="entry name" value="LARGE CYSTEINE-RICH PERIPLASMIC PROTEIN OMCB"/>
    <property type="match status" value="1"/>
</dbReference>
<dbReference type="InterPro" id="IPR008966">
    <property type="entry name" value="Adhesion_dom_sf"/>
</dbReference>
<gene>
    <name evidence="4" type="ORF">ACFSR9_07790</name>
</gene>
<dbReference type="SUPFAM" id="SSF101898">
    <property type="entry name" value="NHL repeat"/>
    <property type="match status" value="1"/>
</dbReference>
<dbReference type="InterPro" id="IPR015943">
    <property type="entry name" value="WD40/YVTN_repeat-like_dom_sf"/>
</dbReference>
<keyword evidence="2" id="KW-0732">Signal</keyword>
<feature type="chain" id="PRO_5045340397" description="DUF11 domain-containing protein" evidence="2">
    <location>
        <begin position="35"/>
        <end position="861"/>
    </location>
</feature>
<reference evidence="5" key="1">
    <citation type="journal article" date="2019" name="Int. J. Syst. Evol. Microbiol.">
        <title>The Global Catalogue of Microorganisms (GCM) 10K type strain sequencing project: providing services to taxonomists for standard genome sequencing and annotation.</title>
        <authorList>
            <consortium name="The Broad Institute Genomics Platform"/>
            <consortium name="The Broad Institute Genome Sequencing Center for Infectious Disease"/>
            <person name="Wu L."/>
            <person name="Ma J."/>
        </authorList>
    </citation>
    <scope>NUCLEOTIDE SEQUENCE [LARGE SCALE GENOMIC DNA]</scope>
    <source>
        <strain evidence="5">KCTC 33842</strain>
    </source>
</reference>
<dbReference type="Proteomes" id="UP001597475">
    <property type="component" value="Unassembled WGS sequence"/>
</dbReference>
<dbReference type="InterPro" id="IPR001434">
    <property type="entry name" value="OmcB-like_DUF11"/>
</dbReference>
<evidence type="ECO:0000256" key="2">
    <source>
        <dbReference type="SAM" id="SignalP"/>
    </source>
</evidence>
<proteinExistence type="predicted"/>
<dbReference type="SUPFAM" id="SSF49401">
    <property type="entry name" value="Bacterial adhesins"/>
    <property type="match status" value="1"/>
</dbReference>
<keyword evidence="5" id="KW-1185">Reference proteome</keyword>
<accession>A0ABW5P4I0</accession>
<dbReference type="InterPro" id="IPR013783">
    <property type="entry name" value="Ig-like_fold"/>
</dbReference>
<dbReference type="NCBIfam" id="TIGR01451">
    <property type="entry name" value="B_ant_repeat"/>
    <property type="match status" value="3"/>
</dbReference>